<reference evidence="6 8" key="2">
    <citation type="journal article" date="2013" name="Nature">
        <title>Insights into bilaterian evolution from three spiralian genomes.</title>
        <authorList>
            <person name="Simakov O."/>
            <person name="Marletaz F."/>
            <person name="Cho S.J."/>
            <person name="Edsinger-Gonzales E."/>
            <person name="Havlak P."/>
            <person name="Hellsten U."/>
            <person name="Kuo D.H."/>
            <person name="Larsson T."/>
            <person name="Lv J."/>
            <person name="Arendt D."/>
            <person name="Savage R."/>
            <person name="Osoegawa K."/>
            <person name="de Jong P."/>
            <person name="Grimwood J."/>
            <person name="Chapman J.A."/>
            <person name="Shapiro H."/>
            <person name="Aerts A."/>
            <person name="Otillar R.P."/>
            <person name="Terry A.Y."/>
            <person name="Boore J.L."/>
            <person name="Grigoriev I.V."/>
            <person name="Lindberg D.R."/>
            <person name="Seaver E.C."/>
            <person name="Weisblat D.A."/>
            <person name="Putnam N.H."/>
            <person name="Rokhsar D.S."/>
        </authorList>
    </citation>
    <scope>NUCLEOTIDE SEQUENCE</scope>
    <source>
        <strain evidence="6 8">I ESC-2004</strain>
    </source>
</reference>
<keyword evidence="3" id="KW-0175">Coiled coil</keyword>
<evidence type="ECO:0000313" key="7">
    <source>
        <dbReference type="EnsemblMetazoa" id="CapteP201548"/>
    </source>
</evidence>
<organism evidence="6">
    <name type="scientific">Capitella teleta</name>
    <name type="common">Polychaete worm</name>
    <dbReference type="NCBI Taxonomy" id="283909"/>
    <lineage>
        <taxon>Eukaryota</taxon>
        <taxon>Metazoa</taxon>
        <taxon>Spiralia</taxon>
        <taxon>Lophotrochozoa</taxon>
        <taxon>Annelida</taxon>
        <taxon>Polychaeta</taxon>
        <taxon>Sedentaria</taxon>
        <taxon>Scolecida</taxon>
        <taxon>Capitellidae</taxon>
        <taxon>Capitella</taxon>
    </lineage>
</organism>
<feature type="coiled-coil region" evidence="3">
    <location>
        <begin position="87"/>
        <end position="121"/>
    </location>
</feature>
<dbReference type="AlphaFoldDB" id="R7U9R8"/>
<feature type="chain" id="PRO_5008787835" description="Sushi domain-containing protein" evidence="4">
    <location>
        <begin position="18"/>
        <end position="346"/>
    </location>
</feature>
<dbReference type="EnsemblMetazoa" id="CapteT201548">
    <property type="protein sequence ID" value="CapteP201548"/>
    <property type="gene ID" value="CapteG201548"/>
</dbReference>
<sequence>MESLAFMLVVLATGAQCQATWKESPLTPEEERRCCTDAHSAVLQTSRLQSELRQQTKELEVQQSVVEQTTLLVEKNSNNCKSNGLEVSHLKSQLREQTRKLDLLDQKMGTALKELRRALDEQQWQISKLHPPGNSCRILNRFDAPENGALVCYWNSSLEIFQYCAVRCNAGYDLLQIIPAQFEECNASTGFAWSSDLAEGTPPSCFVIAFLMIVNRRKYTTTKIDKAFLSDNPAWRDIMEVSSFHIVSFIHGCCINSRKDYQRMQGNWCVVLFVFVFFGQSEGGCTGMISCHSICKEVLEKQFGTWHPPKDASEELKQQRQDVYDECRTKDSTRCCRKKLYWLWKG</sequence>
<evidence type="ECO:0000256" key="1">
    <source>
        <dbReference type="ARBA" id="ARBA00023157"/>
    </source>
</evidence>
<accession>R7U9R8</accession>
<reference evidence="8" key="1">
    <citation type="submission" date="2012-12" db="EMBL/GenBank/DDBJ databases">
        <authorList>
            <person name="Hellsten U."/>
            <person name="Grimwood J."/>
            <person name="Chapman J.A."/>
            <person name="Shapiro H."/>
            <person name="Aerts A."/>
            <person name="Otillar R.P."/>
            <person name="Terry A.Y."/>
            <person name="Boore J.L."/>
            <person name="Simakov O."/>
            <person name="Marletaz F."/>
            <person name="Cho S.-J."/>
            <person name="Edsinger-Gonzales E."/>
            <person name="Havlak P."/>
            <person name="Kuo D.-H."/>
            <person name="Larsson T."/>
            <person name="Lv J."/>
            <person name="Arendt D."/>
            <person name="Savage R."/>
            <person name="Osoegawa K."/>
            <person name="de Jong P."/>
            <person name="Lindberg D.R."/>
            <person name="Seaver E.C."/>
            <person name="Weisblat D.A."/>
            <person name="Putnam N.H."/>
            <person name="Grigoriev I.V."/>
            <person name="Rokhsar D.S."/>
        </authorList>
    </citation>
    <scope>NUCLEOTIDE SEQUENCE</scope>
    <source>
        <strain evidence="8">I ESC-2004</strain>
    </source>
</reference>
<feature type="signal peptide" evidence="4">
    <location>
        <begin position="1"/>
        <end position="17"/>
    </location>
</feature>
<dbReference type="HOGENOM" id="CLU_802257_0_0_1"/>
<name>R7U9R8_CAPTE</name>
<dbReference type="PROSITE" id="PS50923">
    <property type="entry name" value="SUSHI"/>
    <property type="match status" value="1"/>
</dbReference>
<reference evidence="7" key="3">
    <citation type="submission" date="2015-06" db="UniProtKB">
        <authorList>
            <consortium name="EnsemblMetazoa"/>
        </authorList>
    </citation>
    <scope>IDENTIFICATION</scope>
</reference>
<comment type="caution">
    <text evidence="2">Lacks conserved residue(s) required for the propagation of feature annotation.</text>
</comment>
<dbReference type="InterPro" id="IPR000436">
    <property type="entry name" value="Sushi_SCR_CCP_dom"/>
</dbReference>
<dbReference type="EMBL" id="AMQN01008723">
    <property type="status" value="NOT_ANNOTATED_CDS"/>
    <property type="molecule type" value="Genomic_DNA"/>
</dbReference>
<gene>
    <name evidence="6" type="ORF">CAPTEDRAFT_201548</name>
</gene>
<feature type="domain" description="Sushi" evidence="5">
    <location>
        <begin position="134"/>
        <end position="207"/>
    </location>
</feature>
<proteinExistence type="predicted"/>
<evidence type="ECO:0000256" key="4">
    <source>
        <dbReference type="SAM" id="SignalP"/>
    </source>
</evidence>
<evidence type="ECO:0000256" key="3">
    <source>
        <dbReference type="SAM" id="Coils"/>
    </source>
</evidence>
<keyword evidence="4" id="KW-0732">Signal</keyword>
<evidence type="ECO:0000259" key="5">
    <source>
        <dbReference type="PROSITE" id="PS50923"/>
    </source>
</evidence>
<protein>
    <recommendedName>
        <fullName evidence="5">Sushi domain-containing protein</fullName>
    </recommendedName>
</protein>
<evidence type="ECO:0000313" key="6">
    <source>
        <dbReference type="EMBL" id="ELU02734.1"/>
    </source>
</evidence>
<keyword evidence="1" id="KW-1015">Disulfide bond</keyword>
<dbReference type="Proteomes" id="UP000014760">
    <property type="component" value="Unassembled WGS sequence"/>
</dbReference>
<keyword evidence="2" id="KW-0768">Sushi</keyword>
<evidence type="ECO:0000256" key="2">
    <source>
        <dbReference type="PROSITE-ProRule" id="PRU00302"/>
    </source>
</evidence>
<keyword evidence="8" id="KW-1185">Reference proteome</keyword>
<evidence type="ECO:0000313" key="8">
    <source>
        <dbReference type="Proteomes" id="UP000014760"/>
    </source>
</evidence>
<dbReference type="EMBL" id="KB303819">
    <property type="protein sequence ID" value="ELU02734.1"/>
    <property type="molecule type" value="Genomic_DNA"/>
</dbReference>